<dbReference type="PANTHER" id="PTHR13504">
    <property type="entry name" value="FIDO DOMAIN-CONTAINING PROTEIN DDB_G0283145"/>
    <property type="match status" value="1"/>
</dbReference>
<evidence type="ECO:0000259" key="3">
    <source>
        <dbReference type="PROSITE" id="PS51459"/>
    </source>
</evidence>
<evidence type="ECO:0000313" key="4">
    <source>
        <dbReference type="EMBL" id="RFO96528.1"/>
    </source>
</evidence>
<dbReference type="InterPro" id="IPR025230">
    <property type="entry name" value="DUF4172"/>
</dbReference>
<sequence length="435" mass="47801">MPKPRALRVPRNPRYIWQLPDWPQLHYDAAALAAPLAQVHRAQGQLMGRMAQLGLAERQQATLQVLTQEVLTTSAIEGERLSLDAVRSSVARRLGLDIGALAPSDRQVDGLVDVVLDATRNFDAALTDERLFGWHAALFPTGFSGRTRITVGAWRKDASGPMQVVSGAIGRERVHFEAPPASSLLRQMKVFLQWFHAAPVGDALIKAGLAHLWLVTLHPFDDGNGRISRAVGDMALARAEGSSQRFYSFSAQIQRERKGYYEQLEAAQKGPLDVTPWLGWFLACLLRAVQGADATLVGVLDKAQFWQRWAGTPMNARQTQVLNRVLDGFEGKLTNAKWAALGKCSSDTALRDINELLARGVLQRLEGGGRSVGYALVAQGAPLEQDAQWQTAADQRWATLQATEMTVPWDEAKTYLEARAKGDKASKPAARKLKT</sequence>
<feature type="domain" description="Fido" evidence="3">
    <location>
        <begin position="126"/>
        <end position="283"/>
    </location>
</feature>
<evidence type="ECO:0000256" key="2">
    <source>
        <dbReference type="PIRSR" id="PIRSR640198-2"/>
    </source>
</evidence>
<dbReference type="OrthoDB" id="9813719at2"/>
<accession>A0A3E1RAZ6</accession>
<name>A0A3E1RAZ6_9BURK</name>
<keyword evidence="2" id="KW-0547">Nucleotide-binding</keyword>
<dbReference type="EMBL" id="QFZK01000007">
    <property type="protein sequence ID" value="RFO96528.1"/>
    <property type="molecule type" value="Genomic_DNA"/>
</dbReference>
<feature type="binding site" evidence="2">
    <location>
        <begin position="222"/>
        <end position="229"/>
    </location>
    <ligand>
        <name>ATP</name>
        <dbReference type="ChEBI" id="CHEBI:30616"/>
    </ligand>
</feature>
<dbReference type="Gene3D" id="1.10.3290.10">
    <property type="entry name" value="Fido-like domain"/>
    <property type="match status" value="1"/>
</dbReference>
<dbReference type="GO" id="GO:0005524">
    <property type="term" value="F:ATP binding"/>
    <property type="evidence" value="ECO:0007669"/>
    <property type="project" value="UniProtKB-KW"/>
</dbReference>
<gene>
    <name evidence="4" type="ORF">DIC66_12865</name>
</gene>
<evidence type="ECO:0000313" key="5">
    <source>
        <dbReference type="Proteomes" id="UP000260665"/>
    </source>
</evidence>
<dbReference type="Pfam" id="PF02661">
    <property type="entry name" value="Fic"/>
    <property type="match status" value="1"/>
</dbReference>
<evidence type="ECO:0000256" key="1">
    <source>
        <dbReference type="PIRSR" id="PIRSR640198-1"/>
    </source>
</evidence>
<dbReference type="InterPro" id="IPR003812">
    <property type="entry name" value="Fido"/>
</dbReference>
<dbReference type="InterPro" id="IPR036388">
    <property type="entry name" value="WH-like_DNA-bd_sf"/>
</dbReference>
<keyword evidence="5" id="KW-1185">Reference proteome</keyword>
<dbReference type="Pfam" id="PF13776">
    <property type="entry name" value="DUF4172"/>
    <property type="match status" value="1"/>
</dbReference>
<dbReference type="Proteomes" id="UP000260665">
    <property type="component" value="Unassembled WGS sequence"/>
</dbReference>
<comment type="caution">
    <text evidence="4">The sequence shown here is derived from an EMBL/GenBank/DDBJ whole genome shotgun (WGS) entry which is preliminary data.</text>
</comment>
<dbReference type="AlphaFoldDB" id="A0A3E1RAZ6"/>
<dbReference type="InterPro" id="IPR040198">
    <property type="entry name" value="Fido_containing"/>
</dbReference>
<proteinExistence type="predicted"/>
<dbReference type="SUPFAM" id="SSF140931">
    <property type="entry name" value="Fic-like"/>
    <property type="match status" value="1"/>
</dbReference>
<dbReference type="InterPro" id="IPR036597">
    <property type="entry name" value="Fido-like_dom_sf"/>
</dbReference>
<dbReference type="Gene3D" id="1.10.10.10">
    <property type="entry name" value="Winged helix-like DNA-binding domain superfamily/Winged helix DNA-binding domain"/>
    <property type="match status" value="1"/>
</dbReference>
<organism evidence="4 5">
    <name type="scientific">Rhodoferax lacus</name>
    <dbReference type="NCBI Taxonomy" id="2184758"/>
    <lineage>
        <taxon>Bacteria</taxon>
        <taxon>Pseudomonadati</taxon>
        <taxon>Pseudomonadota</taxon>
        <taxon>Betaproteobacteria</taxon>
        <taxon>Burkholderiales</taxon>
        <taxon>Comamonadaceae</taxon>
        <taxon>Rhodoferax</taxon>
    </lineage>
</organism>
<dbReference type="PANTHER" id="PTHR13504:SF33">
    <property type="entry name" value="FIC FAMILY PROTEIN"/>
    <property type="match status" value="1"/>
</dbReference>
<feature type="binding site" evidence="2">
    <location>
        <begin position="260"/>
        <end position="261"/>
    </location>
    <ligand>
        <name>ATP</name>
        <dbReference type="ChEBI" id="CHEBI:30616"/>
    </ligand>
</feature>
<keyword evidence="2" id="KW-0067">ATP-binding</keyword>
<protein>
    <submittedName>
        <fullName evidence="4">DUF4172 domain-containing protein</fullName>
    </submittedName>
</protein>
<reference evidence="4 5" key="1">
    <citation type="submission" date="2018-05" db="EMBL/GenBank/DDBJ databases">
        <title>Rhodoferax soyangensis sp.nov., isolated from an oligotrophic freshwater lake.</title>
        <authorList>
            <person name="Park M."/>
        </authorList>
    </citation>
    <scope>NUCLEOTIDE SEQUENCE [LARGE SCALE GENOMIC DNA]</scope>
    <source>
        <strain evidence="4 5">IMCC26218</strain>
    </source>
</reference>
<dbReference type="PROSITE" id="PS51459">
    <property type="entry name" value="FIDO"/>
    <property type="match status" value="1"/>
</dbReference>
<feature type="active site" evidence="1">
    <location>
        <position position="218"/>
    </location>
</feature>
<dbReference type="RefSeq" id="WP_117177802.1">
    <property type="nucleotide sequence ID" value="NZ_QFZK01000007.1"/>
</dbReference>